<accession>A0AAN8ZVP2</accession>
<proteinExistence type="predicted"/>
<evidence type="ECO:0000313" key="2">
    <source>
        <dbReference type="Proteomes" id="UP001381693"/>
    </source>
</evidence>
<gene>
    <name evidence="1" type="ORF">SK128_003985</name>
</gene>
<organism evidence="1 2">
    <name type="scientific">Halocaridina rubra</name>
    <name type="common">Hawaiian red shrimp</name>
    <dbReference type="NCBI Taxonomy" id="373956"/>
    <lineage>
        <taxon>Eukaryota</taxon>
        <taxon>Metazoa</taxon>
        <taxon>Ecdysozoa</taxon>
        <taxon>Arthropoda</taxon>
        <taxon>Crustacea</taxon>
        <taxon>Multicrustacea</taxon>
        <taxon>Malacostraca</taxon>
        <taxon>Eumalacostraca</taxon>
        <taxon>Eucarida</taxon>
        <taxon>Decapoda</taxon>
        <taxon>Pleocyemata</taxon>
        <taxon>Caridea</taxon>
        <taxon>Atyoidea</taxon>
        <taxon>Atyidae</taxon>
        <taxon>Halocaridina</taxon>
    </lineage>
</organism>
<comment type="caution">
    <text evidence="1">The sequence shown here is derived from an EMBL/GenBank/DDBJ whole genome shotgun (WGS) entry which is preliminary data.</text>
</comment>
<evidence type="ECO:0000313" key="1">
    <source>
        <dbReference type="EMBL" id="KAK7070341.1"/>
    </source>
</evidence>
<dbReference type="Proteomes" id="UP001381693">
    <property type="component" value="Unassembled WGS sequence"/>
</dbReference>
<dbReference type="EMBL" id="JAXCGZ010015415">
    <property type="protein sequence ID" value="KAK7070341.1"/>
    <property type="molecule type" value="Genomic_DNA"/>
</dbReference>
<sequence>MSIFLLASTVVTRWLRIHEELLWLDITVGGRGLPWLTNTHCNEMDIKFIIIIIIIPALRRVQLWVNTHGLLTSTLR</sequence>
<reference evidence="1 2" key="1">
    <citation type="submission" date="2023-11" db="EMBL/GenBank/DDBJ databases">
        <title>Halocaridina rubra genome assembly.</title>
        <authorList>
            <person name="Smith C."/>
        </authorList>
    </citation>
    <scope>NUCLEOTIDE SEQUENCE [LARGE SCALE GENOMIC DNA]</scope>
    <source>
        <strain evidence="1">EP-1</strain>
        <tissue evidence="1">Whole</tissue>
    </source>
</reference>
<keyword evidence="2" id="KW-1185">Reference proteome</keyword>
<name>A0AAN8ZVP2_HALRR</name>
<dbReference type="AlphaFoldDB" id="A0AAN8ZVP2"/>
<protein>
    <submittedName>
        <fullName evidence="1">Uncharacterized protein</fullName>
    </submittedName>
</protein>